<feature type="compositionally biased region" description="Basic residues" evidence="1">
    <location>
        <begin position="82"/>
        <end position="94"/>
    </location>
</feature>
<keyword evidence="3" id="KW-1185">Reference proteome</keyword>
<accession>A0A3G2S4F1</accession>
<proteinExistence type="predicted"/>
<dbReference type="AlphaFoldDB" id="A0A3G2S4F1"/>
<dbReference type="InterPro" id="IPR006994">
    <property type="entry name" value="TCF25/Rqc1"/>
</dbReference>
<evidence type="ECO:0000313" key="3">
    <source>
        <dbReference type="Proteomes" id="UP000269793"/>
    </source>
</evidence>
<evidence type="ECO:0000256" key="1">
    <source>
        <dbReference type="SAM" id="MobiDB-lite"/>
    </source>
</evidence>
<reference evidence="2 3" key="1">
    <citation type="submission" date="2018-10" db="EMBL/GenBank/DDBJ databases">
        <title>Complete genome sequence of Malassezia restricta CBS 7877.</title>
        <authorList>
            <person name="Morand S.C."/>
            <person name="Bertignac M."/>
            <person name="Iltis A."/>
            <person name="Kolder I."/>
            <person name="Pirovano W."/>
            <person name="Jourdain R."/>
            <person name="Clavaud C."/>
        </authorList>
    </citation>
    <scope>NUCLEOTIDE SEQUENCE [LARGE SCALE GENOMIC DNA]</scope>
    <source>
        <strain evidence="2 3">CBS 7877</strain>
    </source>
</reference>
<gene>
    <name evidence="2" type="primary">TCF25</name>
    <name evidence="2" type="ORF">DNF11_2011</name>
</gene>
<dbReference type="GO" id="GO:1990116">
    <property type="term" value="P:ribosome-associated ubiquitin-dependent protein catabolic process"/>
    <property type="evidence" value="ECO:0007669"/>
    <property type="project" value="TreeGrafter"/>
</dbReference>
<feature type="compositionally biased region" description="Low complexity" evidence="1">
    <location>
        <begin position="42"/>
        <end position="52"/>
    </location>
</feature>
<dbReference type="PANTHER" id="PTHR22684:SF0">
    <property type="entry name" value="RIBOSOME QUALITY CONTROL COMPLEX SUBUNIT TCF25"/>
    <property type="match status" value="1"/>
</dbReference>
<protein>
    <submittedName>
        <fullName evidence="2">Transcription factor 25</fullName>
    </submittedName>
</protein>
<dbReference type="PANTHER" id="PTHR22684">
    <property type="entry name" value="NULP1-RELATED"/>
    <property type="match status" value="1"/>
</dbReference>
<feature type="region of interest" description="Disordered" evidence="1">
    <location>
        <begin position="175"/>
        <end position="199"/>
    </location>
</feature>
<dbReference type="STRING" id="425264.A0A3G2S4F1"/>
<name>A0A3G2S4F1_MALR7</name>
<sequence length="688" mass="76696">MSRRLHRRQQRQLEELGELQHALSGKEDANSEQGNNIHESRSTASSAFAALSLEEPDDHGQENADDFDDGEKAVMHTQGSRNKSKKNNKKKKKGSGQPHSTHVDDISLEEMSDVIAKSTKQFKVTLNTAPDSGVADTACKHAPSLVLRALLALDASHLDPAHELRRQFGASAIKAYEREKGSTTTSSRTGARSRDNRGAHFNSNMRVRTVLTTPKPTWPDLNRSFVGMSMSADERDQGVRVYSWEHSRAYKQAQFQFSQAVASFDTQSLVALLRVFPWHVDTLLQLSAVSRYQGDLGQASDFIDRALFAMERSAASTFVSGLTSQTGPPMCDFLRAENRAFWLAIHRNIDLYGRKGTWRTALEWCKLLFALDTSDPHGILLWMDFLAIKSRQEKWLLELTDVLQELYGILDWSVGLSYARTLALRAIGASQADQALASAIIRHPHAAILLADKLQVDVPPDVVRAFPMHGAYTSTHPALNELLAHLYVHRSLSVWKEAHTLAWFREVATQTWPSLDASDYRESLPESSTQMGVYRHLVVADLPEAQQRQLLRYVPPEVRNPPGGIDTFDPLPPSNGSRFDEAYYGSVLPAMTQRGGGPHTGLWELLQRLQNLGVHDVQELLEHVDDRTRDMLMQVVEPVSADEAEDEAATSMNDIDGVDDEISEDDAGHASGDQPSLLQRAWNALWGT</sequence>
<dbReference type="GO" id="GO:0072344">
    <property type="term" value="P:rescue of stalled ribosome"/>
    <property type="evidence" value="ECO:0007669"/>
    <property type="project" value="TreeGrafter"/>
</dbReference>
<dbReference type="EMBL" id="CP033150">
    <property type="protein sequence ID" value="AYO42961.1"/>
    <property type="molecule type" value="Genomic_DNA"/>
</dbReference>
<feature type="region of interest" description="Disordered" evidence="1">
    <location>
        <begin position="640"/>
        <end position="675"/>
    </location>
</feature>
<dbReference type="VEuPathDB" id="FungiDB:DNF11_2011"/>
<feature type="region of interest" description="Disordered" evidence="1">
    <location>
        <begin position="18"/>
        <end position="104"/>
    </location>
</feature>
<evidence type="ECO:0000313" key="2">
    <source>
        <dbReference type="EMBL" id="AYO42961.1"/>
    </source>
</evidence>
<dbReference type="GO" id="GO:1990112">
    <property type="term" value="C:RQC complex"/>
    <property type="evidence" value="ECO:0007669"/>
    <property type="project" value="TreeGrafter"/>
</dbReference>
<organism evidence="2 3">
    <name type="scientific">Malassezia restricta (strain ATCC 96810 / NBRC 103918 / CBS 7877)</name>
    <name type="common">Seborrheic dermatitis infection agent</name>
    <dbReference type="NCBI Taxonomy" id="425264"/>
    <lineage>
        <taxon>Eukaryota</taxon>
        <taxon>Fungi</taxon>
        <taxon>Dikarya</taxon>
        <taxon>Basidiomycota</taxon>
        <taxon>Ustilaginomycotina</taxon>
        <taxon>Malasseziomycetes</taxon>
        <taxon>Malasseziales</taxon>
        <taxon>Malasseziaceae</taxon>
        <taxon>Malassezia</taxon>
    </lineage>
</organism>
<feature type="compositionally biased region" description="Acidic residues" evidence="1">
    <location>
        <begin position="656"/>
        <end position="665"/>
    </location>
</feature>
<dbReference type="Proteomes" id="UP000269793">
    <property type="component" value="Chromosome III"/>
</dbReference>
<dbReference type="OrthoDB" id="205993at2759"/>
<dbReference type="Pfam" id="PF04910">
    <property type="entry name" value="Tcf25"/>
    <property type="match status" value="1"/>
</dbReference>